<keyword evidence="5 7" id="KW-0472">Membrane</keyword>
<accession>A0A6N4W7A6</accession>
<dbReference type="KEGG" id="many:MANY_12490"/>
<dbReference type="InterPro" id="IPR010432">
    <property type="entry name" value="RDD"/>
</dbReference>
<feature type="compositionally biased region" description="Pro residues" evidence="6">
    <location>
        <begin position="16"/>
        <end position="49"/>
    </location>
</feature>
<evidence type="ECO:0000256" key="1">
    <source>
        <dbReference type="ARBA" id="ARBA00004651"/>
    </source>
</evidence>
<dbReference type="PANTHER" id="PTHR36115">
    <property type="entry name" value="PROLINE-RICH ANTIGEN HOMOLOG-RELATED"/>
    <property type="match status" value="1"/>
</dbReference>
<keyword evidence="4 7" id="KW-1133">Transmembrane helix</keyword>
<organism evidence="9 10">
    <name type="scientific">Mycolicibacterium anyangense</name>
    <dbReference type="NCBI Taxonomy" id="1431246"/>
    <lineage>
        <taxon>Bacteria</taxon>
        <taxon>Bacillati</taxon>
        <taxon>Actinomycetota</taxon>
        <taxon>Actinomycetes</taxon>
        <taxon>Mycobacteriales</taxon>
        <taxon>Mycobacteriaceae</taxon>
        <taxon>Mycolicibacterium</taxon>
    </lineage>
</organism>
<dbReference type="Proteomes" id="UP000467249">
    <property type="component" value="Chromosome"/>
</dbReference>
<keyword evidence="2" id="KW-1003">Cell membrane</keyword>
<dbReference type="EMBL" id="AP022620">
    <property type="protein sequence ID" value="BBZ75912.1"/>
    <property type="molecule type" value="Genomic_DNA"/>
</dbReference>
<sequence length="192" mass="19822">MTTGDYDPNAYGQPQGFPPPPPPPPGQYGPPGGSYPPPNPYGQPGYPPPPLPGVAPGGLGLRFAARLIDGIFVGIVALVLAFAFHATSNILVTGLFSGLLTFAYFVAFEVTQGWTPAKKLLGLSVRGPGGAAKPNVQQSAIRNSFTLLSVIPYIGGLLAFIAYIVIAVTINNSPSKQGKHDELAGGTQVVKG</sequence>
<evidence type="ECO:0000256" key="6">
    <source>
        <dbReference type="SAM" id="MobiDB-lite"/>
    </source>
</evidence>
<dbReference type="PANTHER" id="PTHR36115:SF4">
    <property type="entry name" value="MEMBRANE PROTEIN"/>
    <property type="match status" value="1"/>
</dbReference>
<feature type="transmembrane region" description="Helical" evidence="7">
    <location>
        <begin position="90"/>
        <end position="108"/>
    </location>
</feature>
<evidence type="ECO:0000256" key="4">
    <source>
        <dbReference type="ARBA" id="ARBA00022989"/>
    </source>
</evidence>
<dbReference type="RefSeq" id="WP_163803457.1">
    <property type="nucleotide sequence ID" value="NZ_AP022620.1"/>
</dbReference>
<evidence type="ECO:0000313" key="9">
    <source>
        <dbReference type="EMBL" id="BBZ75912.1"/>
    </source>
</evidence>
<dbReference type="Pfam" id="PF06271">
    <property type="entry name" value="RDD"/>
    <property type="match status" value="1"/>
</dbReference>
<protein>
    <recommendedName>
        <fullName evidence="8">RDD domain-containing protein</fullName>
    </recommendedName>
</protein>
<feature type="transmembrane region" description="Helical" evidence="7">
    <location>
        <begin position="150"/>
        <end position="170"/>
    </location>
</feature>
<dbReference type="GO" id="GO:0005886">
    <property type="term" value="C:plasma membrane"/>
    <property type="evidence" value="ECO:0007669"/>
    <property type="project" value="UniProtKB-SubCell"/>
</dbReference>
<keyword evidence="3 7" id="KW-0812">Transmembrane</keyword>
<proteinExistence type="predicted"/>
<comment type="subcellular location">
    <subcellularLocation>
        <location evidence="1">Cell membrane</location>
        <topology evidence="1">Multi-pass membrane protein</topology>
    </subcellularLocation>
</comment>
<feature type="region of interest" description="Disordered" evidence="6">
    <location>
        <begin position="1"/>
        <end position="49"/>
    </location>
</feature>
<feature type="domain" description="RDD" evidence="8">
    <location>
        <begin position="57"/>
        <end position="185"/>
    </location>
</feature>
<dbReference type="AlphaFoldDB" id="A0A6N4W7A6"/>
<keyword evidence="10" id="KW-1185">Reference proteome</keyword>
<evidence type="ECO:0000256" key="5">
    <source>
        <dbReference type="ARBA" id="ARBA00023136"/>
    </source>
</evidence>
<name>A0A6N4W7A6_9MYCO</name>
<evidence type="ECO:0000256" key="2">
    <source>
        <dbReference type="ARBA" id="ARBA00022475"/>
    </source>
</evidence>
<gene>
    <name evidence="9" type="ORF">MANY_12490</name>
</gene>
<evidence type="ECO:0000259" key="8">
    <source>
        <dbReference type="Pfam" id="PF06271"/>
    </source>
</evidence>
<evidence type="ECO:0000256" key="3">
    <source>
        <dbReference type="ARBA" id="ARBA00022692"/>
    </source>
</evidence>
<reference evidence="9 10" key="1">
    <citation type="journal article" date="2019" name="Emerg. Microbes Infect.">
        <title>Comprehensive subspecies identification of 175 nontuberculous mycobacteria species based on 7547 genomic profiles.</title>
        <authorList>
            <person name="Matsumoto Y."/>
            <person name="Kinjo T."/>
            <person name="Motooka D."/>
            <person name="Nabeya D."/>
            <person name="Jung N."/>
            <person name="Uechi K."/>
            <person name="Horii T."/>
            <person name="Iida T."/>
            <person name="Fujita J."/>
            <person name="Nakamura S."/>
        </authorList>
    </citation>
    <scope>NUCLEOTIDE SEQUENCE [LARGE SCALE GENOMIC DNA]</scope>
    <source>
        <strain evidence="9 10">JCM 30275</strain>
    </source>
</reference>
<evidence type="ECO:0000313" key="10">
    <source>
        <dbReference type="Proteomes" id="UP000467249"/>
    </source>
</evidence>
<evidence type="ECO:0000256" key="7">
    <source>
        <dbReference type="SAM" id="Phobius"/>
    </source>
</evidence>
<feature type="transmembrane region" description="Helical" evidence="7">
    <location>
        <begin position="63"/>
        <end position="83"/>
    </location>
</feature>
<dbReference type="InterPro" id="IPR051791">
    <property type="entry name" value="Pra-immunoreactive"/>
</dbReference>